<dbReference type="GO" id="GO:0005351">
    <property type="term" value="F:carbohydrate:proton symporter activity"/>
    <property type="evidence" value="ECO:0007669"/>
    <property type="project" value="TreeGrafter"/>
</dbReference>
<comment type="subcellular location">
    <subcellularLocation>
        <location evidence="1">Membrane</location>
        <topology evidence="1">Multi-pass membrane protein</topology>
    </subcellularLocation>
</comment>
<evidence type="ECO:0000313" key="3">
    <source>
        <dbReference type="Proteomes" id="UP000324767"/>
    </source>
</evidence>
<reference evidence="2 3" key="1">
    <citation type="submission" date="2019-09" db="EMBL/GenBank/DDBJ databases">
        <title>The hologenome of the rock-dwelling lichen Lasallia pustulata.</title>
        <authorList>
            <person name="Greshake Tzovaras B."/>
            <person name="Segers F."/>
            <person name="Bicker A."/>
            <person name="Dal Grande F."/>
            <person name="Otte J."/>
            <person name="Hankeln T."/>
            <person name="Schmitt I."/>
            <person name="Ebersberger I."/>
        </authorList>
    </citation>
    <scope>NUCLEOTIDE SEQUENCE [LARGE SCALE GENOMIC DNA]</scope>
    <source>
        <strain evidence="2">A1-1</strain>
    </source>
</reference>
<organism evidence="2 3">
    <name type="scientific">Lasallia pustulata</name>
    <dbReference type="NCBI Taxonomy" id="136370"/>
    <lineage>
        <taxon>Eukaryota</taxon>
        <taxon>Fungi</taxon>
        <taxon>Dikarya</taxon>
        <taxon>Ascomycota</taxon>
        <taxon>Pezizomycotina</taxon>
        <taxon>Lecanoromycetes</taxon>
        <taxon>OSLEUM clade</taxon>
        <taxon>Umbilicariomycetidae</taxon>
        <taxon>Umbilicariales</taxon>
        <taxon>Umbilicariaceae</taxon>
        <taxon>Lasallia</taxon>
    </lineage>
</organism>
<accession>A0A5M8PVZ7</accession>
<proteinExistence type="predicted"/>
<sequence length="307" mass="34211">MSTVCCLPGFLPFGYHQNVMAGIIGTDNQFGLDLNHGSAGLEGTILAVYDIGACIIGCDIKSRPIRVLALHLFNMPTYHSKTSRAKHRGKVGTVDCTKFLVGVVVAYWIDYGFARESRRWLAKLGKDNVSRAKLQNFRRMLLFVAVDGFSHLGYLLCPCHLRIYWPEAQSCTYDGRCQCHLTSPGFTHSDLQHRKDWRVSTGDYWFNRSSPFDVGVGTTPIAIQEISTRTYLLSFATTAAIVPIVYFFFEETTNMPLECADHLLETGGWTKGAHSGKPMSARSSSATISRIKSAVTRSYHPRRGLRG</sequence>
<dbReference type="PANTHER" id="PTHR48022">
    <property type="entry name" value="PLASTIDIC GLUCOSE TRANSPORTER 4"/>
    <property type="match status" value="1"/>
</dbReference>
<name>A0A5M8PVZ7_9LECA</name>
<gene>
    <name evidence="2" type="ORF">FRX48_03854</name>
</gene>
<dbReference type="AlphaFoldDB" id="A0A5M8PVZ7"/>
<evidence type="ECO:0000256" key="1">
    <source>
        <dbReference type="ARBA" id="ARBA00004141"/>
    </source>
</evidence>
<comment type="caution">
    <text evidence="2">The sequence shown here is derived from an EMBL/GenBank/DDBJ whole genome shotgun (WGS) entry which is preliminary data.</text>
</comment>
<dbReference type="EMBL" id="VXIT01000005">
    <property type="protein sequence ID" value="KAA6412861.1"/>
    <property type="molecule type" value="Genomic_DNA"/>
</dbReference>
<dbReference type="OrthoDB" id="2544694at2759"/>
<evidence type="ECO:0000313" key="2">
    <source>
        <dbReference type="EMBL" id="KAA6412861.1"/>
    </source>
</evidence>
<dbReference type="Proteomes" id="UP000324767">
    <property type="component" value="Unassembled WGS sequence"/>
</dbReference>
<dbReference type="PANTHER" id="PTHR48022:SF2">
    <property type="entry name" value="PLASTIDIC GLUCOSE TRANSPORTER 4"/>
    <property type="match status" value="1"/>
</dbReference>
<dbReference type="InterPro" id="IPR050360">
    <property type="entry name" value="MFS_Sugar_Transporters"/>
</dbReference>
<protein>
    <submittedName>
        <fullName evidence="2">Uncharacterized protein</fullName>
    </submittedName>
</protein>
<dbReference type="GO" id="GO:0016020">
    <property type="term" value="C:membrane"/>
    <property type="evidence" value="ECO:0007669"/>
    <property type="project" value="UniProtKB-SubCell"/>
</dbReference>